<keyword evidence="3" id="KW-1185">Reference proteome</keyword>
<accession>A0A9P7TUS0</accession>
<protein>
    <submittedName>
        <fullName evidence="2">Uncharacterized protein</fullName>
    </submittedName>
</protein>
<feature type="region of interest" description="Disordered" evidence="1">
    <location>
        <begin position="1"/>
        <end position="25"/>
    </location>
</feature>
<feature type="region of interest" description="Disordered" evidence="1">
    <location>
        <begin position="78"/>
        <end position="101"/>
    </location>
</feature>
<evidence type="ECO:0000313" key="2">
    <source>
        <dbReference type="EMBL" id="KAG6109143.1"/>
    </source>
</evidence>
<name>A0A9P7TUS0_9HYPO</name>
<feature type="compositionally biased region" description="Polar residues" evidence="1">
    <location>
        <begin position="80"/>
        <end position="101"/>
    </location>
</feature>
<sequence>MDIDSGTRGLAQSRHHPPLSGLGSVNVETVSPEANAVRERVPQQLRTDFDIIARLVQPSALEGVWKACQSMLNAEATRVGNATTEPRRSAPSSNTITIENLDQSVEKPIQKALRACPTSFPEGPRRAPRRGEPHGPPSL</sequence>
<feature type="compositionally biased region" description="Basic and acidic residues" evidence="1">
    <location>
        <begin position="123"/>
        <end position="133"/>
    </location>
</feature>
<dbReference type="EMBL" id="SRQM01000513">
    <property type="protein sequence ID" value="KAG6109143.1"/>
    <property type="molecule type" value="Genomic_DNA"/>
</dbReference>
<dbReference type="Proteomes" id="UP000732380">
    <property type="component" value="Unassembled WGS sequence"/>
</dbReference>
<comment type="caution">
    <text evidence="2">The sequence shown here is derived from an EMBL/GenBank/DDBJ whole genome shotgun (WGS) entry which is preliminary data.</text>
</comment>
<gene>
    <name evidence="2" type="ORF">E4U13_006095</name>
</gene>
<evidence type="ECO:0000256" key="1">
    <source>
        <dbReference type="SAM" id="MobiDB-lite"/>
    </source>
</evidence>
<organism evidence="2 3">
    <name type="scientific">Claviceps humidiphila</name>
    <dbReference type="NCBI Taxonomy" id="1294629"/>
    <lineage>
        <taxon>Eukaryota</taxon>
        <taxon>Fungi</taxon>
        <taxon>Dikarya</taxon>
        <taxon>Ascomycota</taxon>
        <taxon>Pezizomycotina</taxon>
        <taxon>Sordariomycetes</taxon>
        <taxon>Hypocreomycetidae</taxon>
        <taxon>Hypocreales</taxon>
        <taxon>Clavicipitaceae</taxon>
        <taxon>Claviceps</taxon>
    </lineage>
</organism>
<feature type="region of interest" description="Disordered" evidence="1">
    <location>
        <begin position="116"/>
        <end position="139"/>
    </location>
</feature>
<feature type="non-terminal residue" evidence="2">
    <location>
        <position position="139"/>
    </location>
</feature>
<dbReference type="AlphaFoldDB" id="A0A9P7TUS0"/>
<proteinExistence type="predicted"/>
<evidence type="ECO:0000313" key="3">
    <source>
        <dbReference type="Proteomes" id="UP000732380"/>
    </source>
</evidence>
<reference evidence="2 3" key="1">
    <citation type="journal article" date="2020" name="bioRxiv">
        <title>Whole genome comparisons of ergot fungi reveals the divergence and evolution of species within the genus Claviceps are the result of varying mechanisms driving genome evolution and host range expansion.</title>
        <authorList>
            <person name="Wyka S.A."/>
            <person name="Mondo S.J."/>
            <person name="Liu M."/>
            <person name="Dettman J."/>
            <person name="Nalam V."/>
            <person name="Broders K.D."/>
        </authorList>
    </citation>
    <scope>NUCLEOTIDE SEQUENCE [LARGE SCALE GENOMIC DNA]</scope>
    <source>
        <strain evidence="2 3">LM576</strain>
    </source>
</reference>